<dbReference type="EMBL" id="VYZN01000017">
    <property type="protein sequence ID" value="KAE9537978.1"/>
    <property type="molecule type" value="Genomic_DNA"/>
</dbReference>
<feature type="transmembrane region" description="Helical" evidence="2">
    <location>
        <begin position="276"/>
        <end position="300"/>
    </location>
</feature>
<feature type="compositionally biased region" description="Pro residues" evidence="1">
    <location>
        <begin position="151"/>
        <end position="167"/>
    </location>
</feature>
<evidence type="ECO:0000313" key="4">
    <source>
        <dbReference type="Proteomes" id="UP000475862"/>
    </source>
</evidence>
<feature type="non-terminal residue" evidence="3">
    <location>
        <position position="1"/>
    </location>
</feature>
<gene>
    <name evidence="3" type="ORF">AGLY_005950</name>
</gene>
<evidence type="ECO:0000256" key="1">
    <source>
        <dbReference type="SAM" id="MobiDB-lite"/>
    </source>
</evidence>
<name>A0A6G0TSC7_APHGL</name>
<dbReference type="AlphaFoldDB" id="A0A6G0TSC7"/>
<protein>
    <submittedName>
        <fullName evidence="3">Uncharacterized protein</fullName>
    </submittedName>
</protein>
<dbReference type="Proteomes" id="UP000475862">
    <property type="component" value="Unassembled WGS sequence"/>
</dbReference>
<proteinExistence type="predicted"/>
<keyword evidence="2" id="KW-1133">Transmembrane helix</keyword>
<feature type="transmembrane region" description="Helical" evidence="2">
    <location>
        <begin position="236"/>
        <end position="255"/>
    </location>
</feature>
<comment type="caution">
    <text evidence="3">The sequence shown here is derived from an EMBL/GenBank/DDBJ whole genome shotgun (WGS) entry which is preliminary data.</text>
</comment>
<keyword evidence="4" id="KW-1185">Reference proteome</keyword>
<organism evidence="3 4">
    <name type="scientific">Aphis glycines</name>
    <name type="common">Soybean aphid</name>
    <dbReference type="NCBI Taxonomy" id="307491"/>
    <lineage>
        <taxon>Eukaryota</taxon>
        <taxon>Metazoa</taxon>
        <taxon>Ecdysozoa</taxon>
        <taxon>Arthropoda</taxon>
        <taxon>Hexapoda</taxon>
        <taxon>Insecta</taxon>
        <taxon>Pterygota</taxon>
        <taxon>Neoptera</taxon>
        <taxon>Paraneoptera</taxon>
        <taxon>Hemiptera</taxon>
        <taxon>Sternorrhyncha</taxon>
        <taxon>Aphidomorpha</taxon>
        <taxon>Aphidoidea</taxon>
        <taxon>Aphididae</taxon>
        <taxon>Aphidini</taxon>
        <taxon>Aphis</taxon>
        <taxon>Aphis</taxon>
    </lineage>
</organism>
<evidence type="ECO:0000256" key="2">
    <source>
        <dbReference type="SAM" id="Phobius"/>
    </source>
</evidence>
<keyword evidence="2" id="KW-0812">Transmembrane</keyword>
<accession>A0A6G0TSC7</accession>
<reference evidence="3 4" key="1">
    <citation type="submission" date="2019-08" db="EMBL/GenBank/DDBJ databases">
        <title>The genome of the soybean aphid Biotype 1, its phylome, world population structure and adaptation to the North American continent.</title>
        <authorList>
            <person name="Giordano R."/>
            <person name="Donthu R.K."/>
            <person name="Hernandez A.G."/>
            <person name="Wright C.L."/>
            <person name="Zimin A.V."/>
        </authorList>
    </citation>
    <scope>NUCLEOTIDE SEQUENCE [LARGE SCALE GENOMIC DNA]</scope>
    <source>
        <tissue evidence="3">Whole aphids</tissue>
    </source>
</reference>
<feature type="region of interest" description="Disordered" evidence="1">
    <location>
        <begin position="39"/>
        <end position="97"/>
    </location>
</feature>
<feature type="region of interest" description="Disordered" evidence="1">
    <location>
        <begin position="141"/>
        <end position="173"/>
    </location>
</feature>
<evidence type="ECO:0000313" key="3">
    <source>
        <dbReference type="EMBL" id="KAE9537978.1"/>
    </source>
</evidence>
<feature type="transmembrane region" description="Helical" evidence="2">
    <location>
        <begin position="333"/>
        <end position="357"/>
    </location>
</feature>
<sequence length="420" mass="48092">KQQPRAADNNVPSITLTGRPHNNKILLCRACVCVCSSSSPPPPPLSSSSSSSRSSRRTLLARRHPTTTHHHLPPHNRRRRHRRHNNHHHHHHHYLHRHIHTATTTIIATTATTLDILHTAVTAAEILVPVRPPYCRIIPTTRPIRFQSSPSSPPREPPPRPPPPKPEPLSFGRSTTAASLSVHAIGRLQTNSQSKNKTRNLNIKDASAAAEYLNKCDLICFYINLRLLLYLSEFELANLYIGTTILTLFIINALTKAKDFMLKYPKQFFSNYLSHLLVKNLQLLPLCLHKFVGYIFFVYYPKGITEVIIFKLCPQDHESSFNDNVGNFFVLRHILMCYLLFCHTTIIIITVIISVVFQRLAYKSQQLNILTFLMLPYSKDNSLLLRNDANIIDIELKFYLVLPKFYCKRLHFTTTAKTIK</sequence>
<keyword evidence="2" id="KW-0472">Membrane</keyword>
<feature type="compositionally biased region" description="Basic residues" evidence="1">
    <location>
        <begin position="54"/>
        <end position="97"/>
    </location>
</feature>